<protein>
    <submittedName>
        <fullName evidence="1">Uncharacterized protein</fullName>
    </submittedName>
</protein>
<dbReference type="AlphaFoldDB" id="A0A955L7Z8"/>
<name>A0A955L7Z8_9BACT</name>
<reference evidence="1" key="1">
    <citation type="submission" date="2020-04" db="EMBL/GenBank/DDBJ databases">
        <authorList>
            <person name="Zhang T."/>
        </authorList>
    </citation>
    <scope>NUCLEOTIDE SEQUENCE</scope>
    <source>
        <strain evidence="1">HKST-UBA11</strain>
    </source>
</reference>
<dbReference type="Proteomes" id="UP000754563">
    <property type="component" value="Unassembled WGS sequence"/>
</dbReference>
<evidence type="ECO:0000313" key="2">
    <source>
        <dbReference type="Proteomes" id="UP000754563"/>
    </source>
</evidence>
<gene>
    <name evidence="1" type="ORF">KC717_01130</name>
</gene>
<evidence type="ECO:0000313" key="1">
    <source>
        <dbReference type="EMBL" id="MCA9385229.1"/>
    </source>
</evidence>
<accession>A0A955L7Z8</accession>
<reference evidence="1" key="2">
    <citation type="journal article" date="2021" name="Microbiome">
        <title>Successional dynamics and alternative stable states in a saline activated sludge microbial community over 9 years.</title>
        <authorList>
            <person name="Wang Y."/>
            <person name="Ye J."/>
            <person name="Ju F."/>
            <person name="Liu L."/>
            <person name="Boyd J.A."/>
            <person name="Deng Y."/>
            <person name="Parks D.H."/>
            <person name="Jiang X."/>
            <person name="Yin X."/>
            <person name="Woodcroft B.J."/>
            <person name="Tyson G.W."/>
            <person name="Hugenholtz P."/>
            <person name="Polz M.F."/>
            <person name="Zhang T."/>
        </authorList>
    </citation>
    <scope>NUCLEOTIDE SEQUENCE</scope>
    <source>
        <strain evidence="1">HKST-UBA11</strain>
    </source>
</reference>
<organism evidence="1 2">
    <name type="scientific">Candidatus Dojkabacteria bacterium</name>
    <dbReference type="NCBI Taxonomy" id="2099670"/>
    <lineage>
        <taxon>Bacteria</taxon>
        <taxon>Candidatus Dojkabacteria</taxon>
    </lineage>
</organism>
<sequence>MVHTVLGRDLPVSGNIGLFAQNEEEYQNMFELTRPLVYPSDNPLQKYFELKEPIGKFTHLYIRKPDQTPYGKYLGDIDFILAEEEYELLKKEVIAGKYPGAVMYDRPGWDTVQVVQSGIDVVSYISTMGMAIKARIKFD</sequence>
<dbReference type="EMBL" id="JAGQLH010000008">
    <property type="protein sequence ID" value="MCA9385229.1"/>
    <property type="molecule type" value="Genomic_DNA"/>
</dbReference>
<proteinExistence type="predicted"/>
<comment type="caution">
    <text evidence="1">The sequence shown here is derived from an EMBL/GenBank/DDBJ whole genome shotgun (WGS) entry which is preliminary data.</text>
</comment>